<name>A0AAV7KIV1_9METZ</name>
<proteinExistence type="predicted"/>
<gene>
    <name evidence="1" type="ORF">LOD99_10071</name>
</gene>
<organism evidence="1 2">
    <name type="scientific">Oopsacas minuta</name>
    <dbReference type="NCBI Taxonomy" id="111878"/>
    <lineage>
        <taxon>Eukaryota</taxon>
        <taxon>Metazoa</taxon>
        <taxon>Porifera</taxon>
        <taxon>Hexactinellida</taxon>
        <taxon>Hexasterophora</taxon>
        <taxon>Lyssacinosida</taxon>
        <taxon>Leucopsacidae</taxon>
        <taxon>Oopsacas</taxon>
    </lineage>
</organism>
<evidence type="ECO:0000313" key="1">
    <source>
        <dbReference type="EMBL" id="KAI6661292.1"/>
    </source>
</evidence>
<dbReference type="AlphaFoldDB" id="A0AAV7KIV1"/>
<dbReference type="EMBL" id="JAKMXF010000016">
    <property type="protein sequence ID" value="KAI6661292.1"/>
    <property type="molecule type" value="Genomic_DNA"/>
</dbReference>
<evidence type="ECO:0000313" key="2">
    <source>
        <dbReference type="Proteomes" id="UP001165289"/>
    </source>
</evidence>
<comment type="caution">
    <text evidence="1">The sequence shown here is derived from an EMBL/GenBank/DDBJ whole genome shotgun (WGS) entry which is preliminary data.</text>
</comment>
<dbReference type="Proteomes" id="UP001165289">
    <property type="component" value="Unassembled WGS sequence"/>
</dbReference>
<sequence length="69" mass="8192">MREKGERGRNREDSRLRLQRDKELEGRFQNLLEESQKKILNLQSEVDSYKLQLISTQAIKDGIMIDSRT</sequence>
<accession>A0AAV7KIV1</accession>
<reference evidence="1 2" key="1">
    <citation type="journal article" date="2023" name="BMC Biol.">
        <title>The compact genome of the sponge Oopsacas minuta (Hexactinellida) is lacking key metazoan core genes.</title>
        <authorList>
            <person name="Santini S."/>
            <person name="Schenkelaars Q."/>
            <person name="Jourda C."/>
            <person name="Duchesne M."/>
            <person name="Belahbib H."/>
            <person name="Rocher C."/>
            <person name="Selva M."/>
            <person name="Riesgo A."/>
            <person name="Vervoort M."/>
            <person name="Leys S.P."/>
            <person name="Kodjabachian L."/>
            <person name="Le Bivic A."/>
            <person name="Borchiellini C."/>
            <person name="Claverie J.M."/>
            <person name="Renard E."/>
        </authorList>
    </citation>
    <scope>NUCLEOTIDE SEQUENCE [LARGE SCALE GENOMIC DNA]</scope>
    <source>
        <strain evidence="1">SPO-2</strain>
    </source>
</reference>
<keyword evidence="2" id="KW-1185">Reference proteome</keyword>
<protein>
    <submittedName>
        <fullName evidence="1">Uncharacterized protein</fullName>
    </submittedName>
</protein>